<reference evidence="3 4" key="1">
    <citation type="submission" date="2018-06" db="EMBL/GenBank/DDBJ databases">
        <title>Complete Genomes of Monosporascus.</title>
        <authorList>
            <person name="Robinson A.J."/>
            <person name="Natvig D.O."/>
        </authorList>
    </citation>
    <scope>NUCLEOTIDE SEQUENCE [LARGE SCALE GENOMIC DNA]</scope>
    <source>
        <strain evidence="3 4">CBS 110550</strain>
    </source>
</reference>
<evidence type="ECO:0000313" key="3">
    <source>
        <dbReference type="EMBL" id="RYO85435.1"/>
    </source>
</evidence>
<dbReference type="PANTHER" id="PTHR38110">
    <property type="entry name" value="CHROMOSOME 23, WHOLE GENOME SHOTGUN SEQUENCE"/>
    <property type="match status" value="1"/>
</dbReference>
<dbReference type="EMBL" id="QJNU01000814">
    <property type="protein sequence ID" value="RYO85435.1"/>
    <property type="molecule type" value="Genomic_DNA"/>
</dbReference>
<dbReference type="InterPro" id="IPR049450">
    <property type="entry name" value="ACOT8-like_C"/>
</dbReference>
<evidence type="ECO:0008006" key="5">
    <source>
        <dbReference type="Google" id="ProtNLM"/>
    </source>
</evidence>
<protein>
    <recommendedName>
        <fullName evidence="5">Thioesterase domain-containing protein</fullName>
    </recommendedName>
</protein>
<dbReference type="InterPro" id="IPR049449">
    <property type="entry name" value="TesB_ACOT8-like_N"/>
</dbReference>
<dbReference type="InterPro" id="IPR042171">
    <property type="entry name" value="Acyl-CoA_hotdog"/>
</dbReference>
<dbReference type="Proteomes" id="UP000293360">
    <property type="component" value="Unassembled WGS sequence"/>
</dbReference>
<evidence type="ECO:0000313" key="4">
    <source>
        <dbReference type="Proteomes" id="UP000293360"/>
    </source>
</evidence>
<keyword evidence="4" id="KW-1185">Reference proteome</keyword>
<feature type="domain" description="Acyl-CoA thioesterase-like C-terminal" evidence="2">
    <location>
        <begin position="164"/>
        <end position="318"/>
    </location>
</feature>
<evidence type="ECO:0000259" key="1">
    <source>
        <dbReference type="Pfam" id="PF13622"/>
    </source>
</evidence>
<dbReference type="PANTHER" id="PTHR38110:SF4">
    <property type="entry name" value="THIOESTERASE-LIKE SUPERFAMILY-DOMAIN-CONTAINING PROTEIN"/>
    <property type="match status" value="1"/>
</dbReference>
<accession>A0A4Q4SVN1</accession>
<dbReference type="Gene3D" id="2.40.160.210">
    <property type="entry name" value="Acyl-CoA thioesterase, double hotdog domain"/>
    <property type="match status" value="1"/>
</dbReference>
<dbReference type="InterPro" id="IPR029069">
    <property type="entry name" value="HotDog_dom_sf"/>
</dbReference>
<organism evidence="3 4">
    <name type="scientific">Monosporascus ibericus</name>
    <dbReference type="NCBI Taxonomy" id="155417"/>
    <lineage>
        <taxon>Eukaryota</taxon>
        <taxon>Fungi</taxon>
        <taxon>Dikarya</taxon>
        <taxon>Ascomycota</taxon>
        <taxon>Pezizomycotina</taxon>
        <taxon>Sordariomycetes</taxon>
        <taxon>Xylariomycetidae</taxon>
        <taxon>Xylariales</taxon>
        <taxon>Xylariales incertae sedis</taxon>
        <taxon>Monosporascus</taxon>
    </lineage>
</organism>
<dbReference type="AlphaFoldDB" id="A0A4Q4SVN1"/>
<name>A0A4Q4SVN1_9PEZI</name>
<dbReference type="SUPFAM" id="SSF54637">
    <property type="entry name" value="Thioesterase/thiol ester dehydrase-isomerase"/>
    <property type="match status" value="2"/>
</dbReference>
<proteinExistence type="predicted"/>
<sequence>MANSSILKDQINLKRSSSHVYTVSYHADWTVGPVLHGGCVAAAIHHAATTHLVTEPTLAALNQPDILTLHLEFLRACEARESTITITDLKVGARTSTLQLQLSQGGQTKVIALATSINLDSPGPTAATAWRLHPPPRPAPDFEAVLARRPDAHWLPAHLAGEIIPFTRRQLVLNPRGGFPVDGICDAWNTFLGGERMDATYLAMMTDCIPSMSDTLLRNGGLYDARRSFAKIEQWAMENPGVPAELTNSLKEAMQASIFNNTVTLDIEFKRKLPKNGVQWTFTRAESRMLEGGRLDLDVTICDQNMDLLCIARQAVLVLDARRKFRDGKAKSVL</sequence>
<dbReference type="Pfam" id="PF20789">
    <property type="entry name" value="4HBT_3C"/>
    <property type="match status" value="1"/>
</dbReference>
<comment type="caution">
    <text evidence="3">The sequence shown here is derived from an EMBL/GenBank/DDBJ whole genome shotgun (WGS) entry which is preliminary data.</text>
</comment>
<evidence type="ECO:0000259" key="2">
    <source>
        <dbReference type="Pfam" id="PF20789"/>
    </source>
</evidence>
<dbReference type="InterPro" id="IPR052389">
    <property type="entry name" value="Sec_Metab_Biosynth-Assoc"/>
</dbReference>
<dbReference type="OrthoDB" id="2532955at2759"/>
<dbReference type="STRING" id="155417.A0A4Q4SVN1"/>
<feature type="domain" description="Acyl-CoA thioesterase-like N-terminal HotDog" evidence="1">
    <location>
        <begin position="26"/>
        <end position="115"/>
    </location>
</feature>
<gene>
    <name evidence="3" type="ORF">DL764_009171</name>
</gene>
<dbReference type="Pfam" id="PF13622">
    <property type="entry name" value="4HBT_3"/>
    <property type="match status" value="1"/>
</dbReference>